<accession>A0A8T4IG18</accession>
<dbReference type="Proteomes" id="UP000676996">
    <property type="component" value="Unassembled WGS sequence"/>
</dbReference>
<evidence type="ECO:0000256" key="1">
    <source>
        <dbReference type="SAM" id="Phobius"/>
    </source>
</evidence>
<keyword evidence="1" id="KW-1133">Transmembrane helix</keyword>
<evidence type="ECO:0000313" key="3">
    <source>
        <dbReference type="Proteomes" id="UP000676996"/>
    </source>
</evidence>
<dbReference type="RefSeq" id="WP_284052466.1">
    <property type="nucleotide sequence ID" value="NZ_JAGRQC010000001.1"/>
</dbReference>
<dbReference type="AlphaFoldDB" id="A0A8T4IG18"/>
<sequence>MGKKVVGVAMPVIAGGIAGGFRLGWLAFFTVTLGLGLAWYLADLAIDRRERNR</sequence>
<reference evidence="2" key="1">
    <citation type="submission" date="2021-04" db="EMBL/GenBank/DDBJ databases">
        <title>Ouciella asimina sp. nov., isolated from the surface seawater in the hydrothermal field of Okinawa Trough.</title>
        <authorList>
            <person name="Shuang W."/>
        </authorList>
    </citation>
    <scope>NUCLEOTIDE SEQUENCE</scope>
    <source>
        <strain evidence="2">LXI357</strain>
    </source>
</reference>
<gene>
    <name evidence="2" type="ORF">J7S20_01500</name>
</gene>
<keyword evidence="3" id="KW-1185">Reference proteome</keyword>
<protein>
    <submittedName>
        <fullName evidence="2">Uncharacterized protein</fullName>
    </submittedName>
</protein>
<keyword evidence="1" id="KW-0812">Transmembrane</keyword>
<dbReference type="EMBL" id="JAGRQC010000001">
    <property type="protein sequence ID" value="MBR0551176.1"/>
    <property type="molecule type" value="Genomic_DNA"/>
</dbReference>
<proteinExistence type="predicted"/>
<feature type="transmembrane region" description="Helical" evidence="1">
    <location>
        <begin position="25"/>
        <end position="46"/>
    </location>
</feature>
<name>A0A8T4IG18_9SPHN</name>
<organism evidence="2 3">
    <name type="scientific">Stakelama marina</name>
    <dbReference type="NCBI Taxonomy" id="2826939"/>
    <lineage>
        <taxon>Bacteria</taxon>
        <taxon>Pseudomonadati</taxon>
        <taxon>Pseudomonadota</taxon>
        <taxon>Alphaproteobacteria</taxon>
        <taxon>Sphingomonadales</taxon>
        <taxon>Sphingomonadaceae</taxon>
        <taxon>Stakelama</taxon>
    </lineage>
</organism>
<evidence type="ECO:0000313" key="2">
    <source>
        <dbReference type="EMBL" id="MBR0551176.1"/>
    </source>
</evidence>
<comment type="caution">
    <text evidence="2">The sequence shown here is derived from an EMBL/GenBank/DDBJ whole genome shotgun (WGS) entry which is preliminary data.</text>
</comment>
<keyword evidence="1" id="KW-0472">Membrane</keyword>